<evidence type="ECO:0000256" key="1">
    <source>
        <dbReference type="SAM" id="MobiDB-lite"/>
    </source>
</evidence>
<name>A0A1Q9E986_SYMMI</name>
<dbReference type="EMBL" id="LSRX01000221">
    <property type="protein sequence ID" value="OLQ03968.1"/>
    <property type="molecule type" value="Genomic_DNA"/>
</dbReference>
<dbReference type="AlphaFoldDB" id="A0A1Q9E986"/>
<gene>
    <name evidence="2" type="ORF">AK812_SmicGene12983</name>
</gene>
<feature type="region of interest" description="Disordered" evidence="1">
    <location>
        <begin position="1"/>
        <end position="21"/>
    </location>
</feature>
<evidence type="ECO:0000313" key="3">
    <source>
        <dbReference type="Proteomes" id="UP000186817"/>
    </source>
</evidence>
<keyword evidence="3" id="KW-1185">Reference proteome</keyword>
<dbReference type="Proteomes" id="UP000186817">
    <property type="component" value="Unassembled WGS sequence"/>
</dbReference>
<dbReference type="OMA" id="MANDVGT"/>
<dbReference type="OrthoDB" id="444890at2759"/>
<reference evidence="2 3" key="1">
    <citation type="submission" date="2016-02" db="EMBL/GenBank/DDBJ databases">
        <title>Genome analysis of coral dinoflagellate symbionts highlights evolutionary adaptations to a symbiotic lifestyle.</title>
        <authorList>
            <person name="Aranda M."/>
            <person name="Li Y."/>
            <person name="Liew Y.J."/>
            <person name="Baumgarten S."/>
            <person name="Simakov O."/>
            <person name="Wilson M."/>
            <person name="Piel J."/>
            <person name="Ashoor H."/>
            <person name="Bougouffa S."/>
            <person name="Bajic V.B."/>
            <person name="Ryu T."/>
            <person name="Ravasi T."/>
            <person name="Bayer T."/>
            <person name="Micklem G."/>
            <person name="Kim H."/>
            <person name="Bhak J."/>
            <person name="Lajeunesse T.C."/>
            <person name="Voolstra C.R."/>
        </authorList>
    </citation>
    <scope>NUCLEOTIDE SEQUENCE [LARGE SCALE GENOMIC DNA]</scope>
    <source>
        <strain evidence="2 3">CCMP2467</strain>
    </source>
</reference>
<proteinExistence type="predicted"/>
<protein>
    <submittedName>
        <fullName evidence="2">Uncharacterized protein</fullName>
    </submittedName>
</protein>
<sequence length="266" mass="29052">MATVRAGLSDMARMDTPSDLSPHQLMKEINSTTCISGLRVRFMMHQMVPSHSSNAEERRQPLRRTIEKRLLRAALLLAAYVASDGAGFRSFTGSSGGVAPLQISRPSRIALAADPALPASIAISKKMTAMDEAVKAAAKPEEELYWRVLAYCTACRTPWCKLPWRKHTCLKGDSKAEGAKGMDCDMSWEAYTDLLTKSVPLITRKQAQVLTRECWRNGDADPTGIGMVSVCVVPKTAAQEYGAELCRNGIQASVVPDSIYKALPFS</sequence>
<organism evidence="2 3">
    <name type="scientific">Symbiodinium microadriaticum</name>
    <name type="common">Dinoflagellate</name>
    <name type="synonym">Zooxanthella microadriatica</name>
    <dbReference type="NCBI Taxonomy" id="2951"/>
    <lineage>
        <taxon>Eukaryota</taxon>
        <taxon>Sar</taxon>
        <taxon>Alveolata</taxon>
        <taxon>Dinophyceae</taxon>
        <taxon>Suessiales</taxon>
        <taxon>Symbiodiniaceae</taxon>
        <taxon>Symbiodinium</taxon>
    </lineage>
</organism>
<comment type="caution">
    <text evidence="2">The sequence shown here is derived from an EMBL/GenBank/DDBJ whole genome shotgun (WGS) entry which is preliminary data.</text>
</comment>
<evidence type="ECO:0000313" key="2">
    <source>
        <dbReference type="EMBL" id="OLQ03968.1"/>
    </source>
</evidence>
<accession>A0A1Q9E986</accession>